<reference evidence="8 11" key="1">
    <citation type="journal article" date="2011" name="Nature">
        <title>The Medicago genome provides insight into the evolution of rhizobial symbioses.</title>
        <authorList>
            <person name="Young N.D."/>
            <person name="Debelle F."/>
            <person name="Oldroyd G.E."/>
            <person name="Geurts R."/>
            <person name="Cannon S.B."/>
            <person name="Udvardi M.K."/>
            <person name="Benedito V.A."/>
            <person name="Mayer K.F."/>
            <person name="Gouzy J."/>
            <person name="Schoof H."/>
            <person name="Van de Peer Y."/>
            <person name="Proost S."/>
            <person name="Cook D.R."/>
            <person name="Meyers B.C."/>
            <person name="Spannagl M."/>
            <person name="Cheung F."/>
            <person name="De Mita S."/>
            <person name="Krishnakumar V."/>
            <person name="Gundlach H."/>
            <person name="Zhou S."/>
            <person name="Mudge J."/>
            <person name="Bharti A.K."/>
            <person name="Murray J.D."/>
            <person name="Naoumkina M.A."/>
            <person name="Rosen B."/>
            <person name="Silverstein K.A."/>
            <person name="Tang H."/>
            <person name="Rombauts S."/>
            <person name="Zhao P.X."/>
            <person name="Zhou P."/>
            <person name="Barbe V."/>
            <person name="Bardou P."/>
            <person name="Bechner M."/>
            <person name="Bellec A."/>
            <person name="Berger A."/>
            <person name="Berges H."/>
            <person name="Bidwell S."/>
            <person name="Bisseling T."/>
            <person name="Choisne N."/>
            <person name="Couloux A."/>
            <person name="Denny R."/>
            <person name="Deshpande S."/>
            <person name="Dai X."/>
            <person name="Doyle J.J."/>
            <person name="Dudez A.M."/>
            <person name="Farmer A.D."/>
            <person name="Fouteau S."/>
            <person name="Franken C."/>
            <person name="Gibelin C."/>
            <person name="Gish J."/>
            <person name="Goldstein S."/>
            <person name="Gonzalez A.J."/>
            <person name="Green P.J."/>
            <person name="Hallab A."/>
            <person name="Hartog M."/>
            <person name="Hua A."/>
            <person name="Humphray S.J."/>
            <person name="Jeong D.H."/>
            <person name="Jing Y."/>
            <person name="Jocker A."/>
            <person name="Kenton S.M."/>
            <person name="Kim D.J."/>
            <person name="Klee K."/>
            <person name="Lai H."/>
            <person name="Lang C."/>
            <person name="Lin S."/>
            <person name="Macmil S.L."/>
            <person name="Magdelenat G."/>
            <person name="Matthews L."/>
            <person name="McCorrison J."/>
            <person name="Monaghan E.L."/>
            <person name="Mun J.H."/>
            <person name="Najar F.Z."/>
            <person name="Nicholson C."/>
            <person name="Noirot C."/>
            <person name="O'Bleness M."/>
            <person name="Paule C.R."/>
            <person name="Poulain J."/>
            <person name="Prion F."/>
            <person name="Qin B."/>
            <person name="Qu C."/>
            <person name="Retzel E.F."/>
            <person name="Riddle C."/>
            <person name="Sallet E."/>
            <person name="Samain S."/>
            <person name="Samson N."/>
            <person name="Sanders I."/>
            <person name="Saurat O."/>
            <person name="Scarpelli C."/>
            <person name="Schiex T."/>
            <person name="Segurens B."/>
            <person name="Severin A.J."/>
            <person name="Sherrier D.J."/>
            <person name="Shi R."/>
            <person name="Sims S."/>
            <person name="Singer S.R."/>
            <person name="Sinharoy S."/>
            <person name="Sterck L."/>
            <person name="Viollet A."/>
            <person name="Wang B.B."/>
            <person name="Wang K."/>
            <person name="Wang M."/>
            <person name="Wang X."/>
            <person name="Warfsmann J."/>
            <person name="Weissenbach J."/>
            <person name="White D.D."/>
            <person name="White J.D."/>
            <person name="Wiley G.B."/>
            <person name="Wincker P."/>
            <person name="Xing Y."/>
            <person name="Yang L."/>
            <person name="Yao Z."/>
            <person name="Ying F."/>
            <person name="Zhai J."/>
            <person name="Zhou L."/>
            <person name="Zuber A."/>
            <person name="Denarie J."/>
            <person name="Dixon R.A."/>
            <person name="May G.D."/>
            <person name="Schwartz D.C."/>
            <person name="Rogers J."/>
            <person name="Quetier F."/>
            <person name="Town C.D."/>
            <person name="Roe B.A."/>
        </authorList>
    </citation>
    <scope>NUCLEOTIDE SEQUENCE [LARGE SCALE GENOMIC DNA]</scope>
    <source>
        <strain evidence="8">A17</strain>
        <strain evidence="10 11">cv. Jemalong A17</strain>
    </source>
</reference>
<evidence type="ECO:0000256" key="3">
    <source>
        <dbReference type="ARBA" id="ARBA00047960"/>
    </source>
</evidence>
<dbReference type="InterPro" id="IPR036249">
    <property type="entry name" value="Thioredoxin-like_sf"/>
</dbReference>
<comment type="similarity">
    <text evidence="4">Belongs to the GST superfamily.</text>
</comment>
<protein>
    <recommendedName>
        <fullName evidence="1">glutathione transferase</fullName>
        <ecNumber evidence="1">2.5.1.18</ecNumber>
    </recommendedName>
</protein>
<dbReference type="InterPro" id="IPR036282">
    <property type="entry name" value="Glutathione-S-Trfase_C_sf"/>
</dbReference>
<dbReference type="InterPro" id="IPR045073">
    <property type="entry name" value="Omega/Tau-like"/>
</dbReference>
<dbReference type="EC" id="2.5.1.18" evidence="1"/>
<evidence type="ECO:0000259" key="5">
    <source>
        <dbReference type="PROSITE" id="PS50404"/>
    </source>
</evidence>
<feature type="domain" description="GST N-terminal" evidence="5">
    <location>
        <begin position="3"/>
        <end position="82"/>
    </location>
</feature>
<dbReference type="Gene3D" id="1.20.1050.10">
    <property type="match status" value="1"/>
</dbReference>
<dbReference type="CDD" id="cd03185">
    <property type="entry name" value="GST_C_Tau"/>
    <property type="match status" value="1"/>
</dbReference>
<dbReference type="EMBL" id="PSQE01000002">
    <property type="protein sequence ID" value="RHN74656.1"/>
    <property type="molecule type" value="Genomic_DNA"/>
</dbReference>
<dbReference type="EMBL" id="CM001218">
    <property type="protein sequence ID" value="KEH38380.1"/>
    <property type="molecule type" value="Genomic_DNA"/>
</dbReference>
<dbReference type="EnsemblPlants" id="KEH38380">
    <property type="protein sequence ID" value="KEH38380"/>
    <property type="gene ID" value="MTR_2g070120"/>
</dbReference>
<dbReference type="SFLD" id="SFLDG01152">
    <property type="entry name" value="Main.3:_Omega-_and_Tau-like"/>
    <property type="match status" value="1"/>
</dbReference>
<feature type="domain" description="GST C-terminal" evidence="6">
    <location>
        <begin position="88"/>
        <end position="208"/>
    </location>
</feature>
<dbReference type="SFLD" id="SFLDG00358">
    <property type="entry name" value="Main_(cytGST)"/>
    <property type="match status" value="1"/>
</dbReference>
<dbReference type="EMBL" id="KY399347">
    <property type="protein sequence ID" value="AUW37498.1"/>
    <property type="molecule type" value="mRNA"/>
</dbReference>
<dbReference type="GO" id="GO:0005737">
    <property type="term" value="C:cytoplasm"/>
    <property type="evidence" value="ECO:0000318"/>
    <property type="project" value="GO_Central"/>
</dbReference>
<reference evidence="9" key="5">
    <citation type="journal article" date="2018" name="Nat. Plants">
        <title>Whole-genome landscape of Medicago truncatula symbiotic genes.</title>
        <authorList>
            <person name="Pecrix Y."/>
            <person name="Gamas P."/>
            <person name="Carrere S."/>
        </authorList>
    </citation>
    <scope>NUCLEOTIDE SEQUENCE</scope>
    <source>
        <tissue evidence="9">Leaves</tissue>
    </source>
</reference>
<dbReference type="Pfam" id="PF00043">
    <property type="entry name" value="GST_C"/>
    <property type="match status" value="1"/>
</dbReference>
<gene>
    <name evidence="10" type="primary">25487041</name>
    <name evidence="8" type="ordered locus">MTR_2g070120</name>
    <name evidence="9" type="ORF">MtrunA17_Chr2g0312721</name>
</gene>
<evidence type="ECO:0000313" key="11">
    <source>
        <dbReference type="Proteomes" id="UP000002051"/>
    </source>
</evidence>
<dbReference type="SUPFAM" id="SSF47616">
    <property type="entry name" value="GST C-terminal domain-like"/>
    <property type="match status" value="1"/>
</dbReference>
<dbReference type="GO" id="GO:0006749">
    <property type="term" value="P:glutathione metabolic process"/>
    <property type="evidence" value="ECO:0000318"/>
    <property type="project" value="GO_Central"/>
</dbReference>
<dbReference type="Gramene" id="rna10761">
    <property type="protein sequence ID" value="RHN74656.1"/>
    <property type="gene ID" value="gene10761"/>
</dbReference>
<dbReference type="FunFam" id="3.40.30.10:FF:000014">
    <property type="entry name" value="Tau class glutathione S-transferase"/>
    <property type="match status" value="1"/>
</dbReference>
<evidence type="ECO:0000313" key="8">
    <source>
        <dbReference type="EMBL" id="KEH38380.1"/>
    </source>
</evidence>
<reference evidence="8 11" key="2">
    <citation type="journal article" date="2014" name="BMC Genomics">
        <title>An improved genome release (version Mt4.0) for the model legume Medicago truncatula.</title>
        <authorList>
            <person name="Tang H."/>
            <person name="Krishnakumar V."/>
            <person name="Bidwell S."/>
            <person name="Rosen B."/>
            <person name="Chan A."/>
            <person name="Zhou S."/>
            <person name="Gentzbittel L."/>
            <person name="Childs K.L."/>
            <person name="Yandell M."/>
            <person name="Gundlach H."/>
            <person name="Mayer K.F."/>
            <person name="Schwartz D.C."/>
            <person name="Town C.D."/>
        </authorList>
    </citation>
    <scope>GENOME REANNOTATION</scope>
    <source>
        <strain evidence="8">A17</strain>
        <strain evidence="10 11">cv. Jemalong A17</strain>
    </source>
</reference>
<proteinExistence type="evidence at transcript level"/>
<dbReference type="Gene3D" id="3.40.30.10">
    <property type="entry name" value="Glutaredoxin"/>
    <property type="match status" value="1"/>
</dbReference>
<dbReference type="STRING" id="3880.A0A072VJU4"/>
<dbReference type="KEGG" id="mtr:25487041"/>
<dbReference type="OrthoDB" id="202840at2759"/>
<dbReference type="PANTHER" id="PTHR11260">
    <property type="entry name" value="GLUTATHIONE S-TRANSFERASE, GST, SUPERFAMILY, GST DOMAIN CONTAINING"/>
    <property type="match status" value="1"/>
</dbReference>
<accession>A0A072VJU4</accession>
<reference evidence="10" key="3">
    <citation type="submission" date="2015-04" db="UniProtKB">
        <authorList>
            <consortium name="EnsemblPlants"/>
        </authorList>
    </citation>
    <scope>IDENTIFICATION</scope>
    <source>
        <strain evidence="10">cv. Jemalong A17</strain>
    </source>
</reference>
<evidence type="ECO:0000313" key="10">
    <source>
        <dbReference type="EnsemblPlants" id="KEH38380"/>
    </source>
</evidence>
<dbReference type="AlphaFoldDB" id="A0A072VJU4"/>
<dbReference type="InterPro" id="IPR045074">
    <property type="entry name" value="GST_C_Tau"/>
</dbReference>
<evidence type="ECO:0000313" key="7">
    <source>
        <dbReference type="EMBL" id="AUW37498.1"/>
    </source>
</evidence>
<comment type="catalytic activity">
    <reaction evidence="3">
        <text>RX + glutathione = an S-substituted glutathione + a halide anion + H(+)</text>
        <dbReference type="Rhea" id="RHEA:16437"/>
        <dbReference type="ChEBI" id="CHEBI:15378"/>
        <dbReference type="ChEBI" id="CHEBI:16042"/>
        <dbReference type="ChEBI" id="CHEBI:17792"/>
        <dbReference type="ChEBI" id="CHEBI:57925"/>
        <dbReference type="ChEBI" id="CHEBI:90779"/>
        <dbReference type="EC" id="2.5.1.18"/>
    </reaction>
</comment>
<keyword evidence="11" id="KW-1185">Reference proteome</keyword>
<dbReference type="Proteomes" id="UP000002051">
    <property type="component" value="Chromosome 2"/>
</dbReference>
<dbReference type="InterPro" id="IPR040079">
    <property type="entry name" value="Glutathione_S-Trfase"/>
</dbReference>
<dbReference type="InterPro" id="IPR010987">
    <property type="entry name" value="Glutathione-S-Trfase_C-like"/>
</dbReference>
<dbReference type="InterPro" id="IPR004046">
    <property type="entry name" value="GST_C"/>
</dbReference>
<keyword evidence="2 7" id="KW-0808">Transferase</keyword>
<dbReference type="Pfam" id="PF02798">
    <property type="entry name" value="GST_N"/>
    <property type="match status" value="1"/>
</dbReference>
<evidence type="ECO:0000313" key="9">
    <source>
        <dbReference type="EMBL" id="RHN74656.1"/>
    </source>
</evidence>
<dbReference type="SFLD" id="SFLDS00019">
    <property type="entry name" value="Glutathione_Transferase_(cytos"/>
    <property type="match status" value="1"/>
</dbReference>
<dbReference type="CDD" id="cd03058">
    <property type="entry name" value="GST_N_Tau"/>
    <property type="match status" value="1"/>
</dbReference>
<dbReference type="SUPFAM" id="SSF52833">
    <property type="entry name" value="Thioredoxin-like"/>
    <property type="match status" value="1"/>
</dbReference>
<sequence>MADEVILLNFWPSPYGMRVLIALEEKGIKYVNKEEDFSNKSPLLLQMNPIHKKIPVLIHNGKSICESLNIVEYIDEVWNDHSPFLPSDPYQRSQAKFWTNYVDTKIYDIGMKYTKSKGDEKEAAKKELLEGIKVMEEQLGKKPYFGGDNFGLVDVALVPLFCMFYTYTFAGKFIDDEKYPTITSWARRCIQKESVSKAIPQEEKLKRFLDENRLLHRGD</sequence>
<dbReference type="InterPro" id="IPR004045">
    <property type="entry name" value="Glutathione_S-Trfase_N"/>
</dbReference>
<evidence type="ECO:0000256" key="2">
    <source>
        <dbReference type="ARBA" id="ARBA00022679"/>
    </source>
</evidence>
<dbReference type="HOGENOM" id="CLU_011226_18_2_1"/>
<evidence type="ECO:0000256" key="4">
    <source>
        <dbReference type="RuleBase" id="RU003494"/>
    </source>
</evidence>
<reference evidence="7" key="4">
    <citation type="submission" date="2016-12" db="EMBL/GenBank/DDBJ databases">
        <title>Functional Divergence of the Medicago GST Supergene Family.</title>
        <authorList>
            <person name="Han X.-M."/>
        </authorList>
    </citation>
    <scope>NUCLEOTIDE SEQUENCE</scope>
</reference>
<dbReference type="PANTHER" id="PTHR11260:SF748">
    <property type="entry name" value="S-TRANSFERASE TAU, PUTATIVE-RELATED"/>
    <property type="match status" value="1"/>
</dbReference>
<dbReference type="GO" id="GO:0004364">
    <property type="term" value="F:glutathione transferase activity"/>
    <property type="evidence" value="ECO:0000318"/>
    <property type="project" value="GO_Central"/>
</dbReference>
<dbReference type="PROSITE" id="PS50405">
    <property type="entry name" value="GST_CTER"/>
    <property type="match status" value="1"/>
</dbReference>
<organism evidence="8 11">
    <name type="scientific">Medicago truncatula</name>
    <name type="common">Barrel medic</name>
    <name type="synonym">Medicago tribuloides</name>
    <dbReference type="NCBI Taxonomy" id="3880"/>
    <lineage>
        <taxon>Eukaryota</taxon>
        <taxon>Viridiplantae</taxon>
        <taxon>Streptophyta</taxon>
        <taxon>Embryophyta</taxon>
        <taxon>Tracheophyta</taxon>
        <taxon>Spermatophyta</taxon>
        <taxon>Magnoliopsida</taxon>
        <taxon>eudicotyledons</taxon>
        <taxon>Gunneridae</taxon>
        <taxon>Pentapetalae</taxon>
        <taxon>rosids</taxon>
        <taxon>fabids</taxon>
        <taxon>Fabales</taxon>
        <taxon>Fabaceae</taxon>
        <taxon>Papilionoideae</taxon>
        <taxon>50 kb inversion clade</taxon>
        <taxon>NPAAA clade</taxon>
        <taxon>Hologalegina</taxon>
        <taxon>IRL clade</taxon>
        <taxon>Trifolieae</taxon>
        <taxon>Medicago</taxon>
    </lineage>
</organism>
<dbReference type="PROSITE" id="PS50404">
    <property type="entry name" value="GST_NTER"/>
    <property type="match status" value="1"/>
</dbReference>
<dbReference type="Proteomes" id="UP000265566">
    <property type="component" value="Chromosome 2"/>
</dbReference>
<evidence type="ECO:0000259" key="6">
    <source>
        <dbReference type="PROSITE" id="PS50405"/>
    </source>
</evidence>
<name>A0A072VJU4_MEDTR</name>
<evidence type="ECO:0000256" key="1">
    <source>
        <dbReference type="ARBA" id="ARBA00012452"/>
    </source>
</evidence>